<proteinExistence type="predicted"/>
<dbReference type="RefSeq" id="WP_274493853.1">
    <property type="nucleotide sequence ID" value="NZ_CP118166.1"/>
</dbReference>
<dbReference type="Pfam" id="PF08242">
    <property type="entry name" value="Methyltransf_12"/>
    <property type="match status" value="1"/>
</dbReference>
<dbReference type="InterPro" id="IPR029063">
    <property type="entry name" value="SAM-dependent_MTases_sf"/>
</dbReference>
<keyword evidence="3" id="KW-1185">Reference proteome</keyword>
<evidence type="ECO:0000259" key="1">
    <source>
        <dbReference type="Pfam" id="PF08242"/>
    </source>
</evidence>
<sequence>MAITREKTWRAALVEAIDPSPGDSILDIGAGTGSLAMALHAECPGIRYIGIDPDAEAIRRARKKIAELEGDIRFHEGFFSANKNYFGEPPNKIVSSLVLHQVPLAEKRRIIAQAKKVLAPGGLLFIADYGLQRGVQRLLFRSTVQALDGVEDTQPNADGIIQLLLNEAEFSSISEDRRIETPTGTITLYRARQ</sequence>
<gene>
    <name evidence="2" type="ORF">PUV54_02040</name>
</gene>
<dbReference type="InterPro" id="IPR013217">
    <property type="entry name" value="Methyltransf_12"/>
</dbReference>
<name>A0AAE9ZC26_9PROT</name>
<accession>A0AAE9ZC26</accession>
<evidence type="ECO:0000313" key="2">
    <source>
        <dbReference type="EMBL" id="WDI31969.1"/>
    </source>
</evidence>
<organism evidence="2 3">
    <name type="scientific">Hyphococcus flavus</name>
    <dbReference type="NCBI Taxonomy" id="1866326"/>
    <lineage>
        <taxon>Bacteria</taxon>
        <taxon>Pseudomonadati</taxon>
        <taxon>Pseudomonadota</taxon>
        <taxon>Alphaproteobacteria</taxon>
        <taxon>Parvularculales</taxon>
        <taxon>Parvularculaceae</taxon>
        <taxon>Hyphococcus</taxon>
    </lineage>
</organism>
<evidence type="ECO:0000313" key="3">
    <source>
        <dbReference type="Proteomes" id="UP001214043"/>
    </source>
</evidence>
<dbReference type="CDD" id="cd02440">
    <property type="entry name" value="AdoMet_MTases"/>
    <property type="match status" value="1"/>
</dbReference>
<dbReference type="Proteomes" id="UP001214043">
    <property type="component" value="Chromosome"/>
</dbReference>
<dbReference type="EMBL" id="CP118166">
    <property type="protein sequence ID" value="WDI31969.1"/>
    <property type="molecule type" value="Genomic_DNA"/>
</dbReference>
<dbReference type="GO" id="GO:0008168">
    <property type="term" value="F:methyltransferase activity"/>
    <property type="evidence" value="ECO:0007669"/>
    <property type="project" value="UniProtKB-KW"/>
</dbReference>
<protein>
    <submittedName>
        <fullName evidence="2">Class I SAM-dependent methyltransferase</fullName>
    </submittedName>
</protein>
<keyword evidence="2" id="KW-0808">Transferase</keyword>
<dbReference type="PANTHER" id="PTHR43861">
    <property type="entry name" value="TRANS-ACONITATE 2-METHYLTRANSFERASE-RELATED"/>
    <property type="match status" value="1"/>
</dbReference>
<dbReference type="KEGG" id="hfl:PUV54_02040"/>
<dbReference type="Gene3D" id="3.40.50.150">
    <property type="entry name" value="Vaccinia Virus protein VP39"/>
    <property type="match status" value="1"/>
</dbReference>
<dbReference type="AlphaFoldDB" id="A0AAE9ZC26"/>
<feature type="domain" description="Methyltransferase type 12" evidence="1">
    <location>
        <begin position="26"/>
        <end position="124"/>
    </location>
</feature>
<reference evidence="2" key="1">
    <citation type="submission" date="2023-02" db="EMBL/GenBank/DDBJ databases">
        <title>Genome sequence of Hyphococcus flavus.</title>
        <authorList>
            <person name="Rong J.-C."/>
            <person name="Zhao Q."/>
            <person name="Yi M."/>
            <person name="Wu J.-Y."/>
        </authorList>
    </citation>
    <scope>NUCLEOTIDE SEQUENCE</scope>
    <source>
        <strain evidence="2">MCCC 1K03223</strain>
    </source>
</reference>
<keyword evidence="2" id="KW-0489">Methyltransferase</keyword>
<dbReference type="GO" id="GO:0032259">
    <property type="term" value="P:methylation"/>
    <property type="evidence" value="ECO:0007669"/>
    <property type="project" value="UniProtKB-KW"/>
</dbReference>
<dbReference type="SUPFAM" id="SSF53335">
    <property type="entry name" value="S-adenosyl-L-methionine-dependent methyltransferases"/>
    <property type="match status" value="1"/>
</dbReference>